<evidence type="ECO:0000259" key="10">
    <source>
        <dbReference type="PROSITE" id="PS51473"/>
    </source>
</evidence>
<keyword evidence="12" id="KW-1185">Reference proteome</keyword>
<dbReference type="OrthoDB" id="1888914at2759"/>
<comment type="subcellular location">
    <subcellularLocation>
        <location evidence="7">Cell junction</location>
        <location evidence="7">Plasmodesma</location>
    </subcellularLocation>
    <subcellularLocation>
        <location evidence="1">Cell membrane</location>
        <topology evidence="1">Single-pass type I membrane protein</topology>
    </subcellularLocation>
</comment>
<evidence type="ECO:0000256" key="6">
    <source>
        <dbReference type="ARBA" id="ARBA00023157"/>
    </source>
</evidence>
<sequence>MVNETPNQGYDYYVTSPYPNDDLLAYGHATCSSNIASSDNCASCVSLARAYLMTTCDGRIGGQVKLVGCSMRYFSYNGGRTDEGESQREDYDKLLEKG</sequence>
<evidence type="ECO:0000256" key="7">
    <source>
        <dbReference type="ARBA" id="ARBA00024184"/>
    </source>
</evidence>
<proteinExistence type="inferred from homology"/>
<dbReference type="PANTHER" id="PTHR32080">
    <property type="entry name" value="ANTIFUNGAL PROTEIN GINKBILOBIN-2-LIKE"/>
    <property type="match status" value="1"/>
</dbReference>
<dbReference type="InterPro" id="IPR051378">
    <property type="entry name" value="Cell2Cell_Antifungal"/>
</dbReference>
<feature type="compositionally biased region" description="Basic and acidic residues" evidence="9">
    <location>
        <begin position="80"/>
        <end position="98"/>
    </location>
</feature>
<dbReference type="EMBL" id="JACXVP010000004">
    <property type="protein sequence ID" value="KAG5608334.1"/>
    <property type="molecule type" value="Genomic_DNA"/>
</dbReference>
<evidence type="ECO:0000256" key="2">
    <source>
        <dbReference type="ARBA" id="ARBA00022581"/>
    </source>
</evidence>
<dbReference type="GO" id="GO:0005886">
    <property type="term" value="C:plasma membrane"/>
    <property type="evidence" value="ECO:0007669"/>
    <property type="project" value="UniProtKB-SubCell"/>
</dbReference>
<keyword evidence="3" id="KW-0732">Signal</keyword>
<name>A0A9J5ZBQ0_SOLCO</name>
<dbReference type="PANTHER" id="PTHR32080:SF50">
    <property type="entry name" value="ANTIFUNGAL PROTEIN GINKBILOBIN-2-LIKE"/>
    <property type="match status" value="1"/>
</dbReference>
<accession>A0A9J5ZBQ0</accession>
<dbReference type="AlphaFoldDB" id="A0A9J5ZBQ0"/>
<gene>
    <name evidence="11" type="ORF">H5410_019615</name>
</gene>
<dbReference type="InterPro" id="IPR038408">
    <property type="entry name" value="GNK2_sf"/>
</dbReference>
<keyword evidence="4" id="KW-0677">Repeat</keyword>
<feature type="region of interest" description="Disordered" evidence="9">
    <location>
        <begin position="78"/>
        <end position="98"/>
    </location>
</feature>
<comment type="similarity">
    <text evidence="8">Belongs to the cysteine-rich repeat secretory protein family. Plasmodesmata-located proteins (PDLD) subfamily.</text>
</comment>
<comment type="caution">
    <text evidence="11">The sequence shown here is derived from an EMBL/GenBank/DDBJ whole genome shotgun (WGS) entry which is preliminary data.</text>
</comment>
<evidence type="ECO:0000256" key="8">
    <source>
        <dbReference type="ARBA" id="ARBA00038393"/>
    </source>
</evidence>
<dbReference type="Proteomes" id="UP000824120">
    <property type="component" value="Chromosome 4"/>
</dbReference>
<dbReference type="Gene3D" id="3.30.430.20">
    <property type="entry name" value="Gnk2 domain, C-X8-C-X2-C motif"/>
    <property type="match status" value="1"/>
</dbReference>
<dbReference type="CDD" id="cd23509">
    <property type="entry name" value="Gnk2-like"/>
    <property type="match status" value="1"/>
</dbReference>
<evidence type="ECO:0000256" key="9">
    <source>
        <dbReference type="SAM" id="MobiDB-lite"/>
    </source>
</evidence>
<dbReference type="InterPro" id="IPR002902">
    <property type="entry name" value="GNK2"/>
</dbReference>
<evidence type="ECO:0000313" key="11">
    <source>
        <dbReference type="EMBL" id="KAG5608334.1"/>
    </source>
</evidence>
<protein>
    <recommendedName>
        <fullName evidence="10">Gnk2-homologous domain-containing protein</fullName>
    </recommendedName>
</protein>
<keyword evidence="2" id="KW-0945">Host-virus interaction</keyword>
<evidence type="ECO:0000256" key="3">
    <source>
        <dbReference type="ARBA" id="ARBA00022729"/>
    </source>
</evidence>
<evidence type="ECO:0000256" key="5">
    <source>
        <dbReference type="ARBA" id="ARBA00022949"/>
    </source>
</evidence>
<evidence type="ECO:0000256" key="4">
    <source>
        <dbReference type="ARBA" id="ARBA00022737"/>
    </source>
</evidence>
<keyword evidence="5" id="KW-0965">Cell junction</keyword>
<dbReference type="PROSITE" id="PS51473">
    <property type="entry name" value="GNK2"/>
    <property type="match status" value="1"/>
</dbReference>
<evidence type="ECO:0000256" key="1">
    <source>
        <dbReference type="ARBA" id="ARBA00004251"/>
    </source>
</evidence>
<organism evidence="11 12">
    <name type="scientific">Solanum commersonii</name>
    <name type="common">Commerson's wild potato</name>
    <name type="synonym">Commerson's nightshade</name>
    <dbReference type="NCBI Taxonomy" id="4109"/>
    <lineage>
        <taxon>Eukaryota</taxon>
        <taxon>Viridiplantae</taxon>
        <taxon>Streptophyta</taxon>
        <taxon>Embryophyta</taxon>
        <taxon>Tracheophyta</taxon>
        <taxon>Spermatophyta</taxon>
        <taxon>Magnoliopsida</taxon>
        <taxon>eudicotyledons</taxon>
        <taxon>Gunneridae</taxon>
        <taxon>Pentapetalae</taxon>
        <taxon>asterids</taxon>
        <taxon>lamiids</taxon>
        <taxon>Solanales</taxon>
        <taxon>Solanaceae</taxon>
        <taxon>Solanoideae</taxon>
        <taxon>Solaneae</taxon>
        <taxon>Solanum</taxon>
    </lineage>
</organism>
<reference evidence="11 12" key="1">
    <citation type="submission" date="2020-09" db="EMBL/GenBank/DDBJ databases">
        <title>De no assembly of potato wild relative species, Solanum commersonii.</title>
        <authorList>
            <person name="Cho K."/>
        </authorList>
    </citation>
    <scope>NUCLEOTIDE SEQUENCE [LARGE SCALE GENOMIC DNA]</scope>
    <source>
        <strain evidence="11">LZ3.2</strain>
        <tissue evidence="11">Leaf</tissue>
    </source>
</reference>
<feature type="domain" description="Gnk2-homologous" evidence="10">
    <location>
        <begin position="1"/>
        <end position="78"/>
    </location>
</feature>
<keyword evidence="6" id="KW-1015">Disulfide bond</keyword>
<dbReference type="GO" id="GO:0009506">
    <property type="term" value="C:plasmodesma"/>
    <property type="evidence" value="ECO:0007669"/>
    <property type="project" value="UniProtKB-SubCell"/>
</dbReference>
<evidence type="ECO:0000313" key="12">
    <source>
        <dbReference type="Proteomes" id="UP000824120"/>
    </source>
</evidence>
<dbReference type="Pfam" id="PF01657">
    <property type="entry name" value="Stress-antifung"/>
    <property type="match status" value="1"/>
</dbReference>